<evidence type="ECO:0000256" key="5">
    <source>
        <dbReference type="ARBA" id="ARBA00023136"/>
    </source>
</evidence>
<keyword evidence="12" id="KW-1185">Reference proteome</keyword>
<evidence type="ECO:0000256" key="10">
    <source>
        <dbReference type="HAMAP-Rule" id="MF_00454"/>
    </source>
</evidence>
<name>V5XBT6_MYCNE</name>
<gene>
    <name evidence="10" type="primary">fluC</name>
    <name evidence="10" type="synonym">crcB</name>
    <name evidence="11" type="ORF">D174_09950</name>
</gene>
<dbReference type="Proteomes" id="UP000018763">
    <property type="component" value="Chromosome"/>
</dbReference>
<dbReference type="GO" id="GO:0140114">
    <property type="term" value="P:cellular detoxification of fluoride"/>
    <property type="evidence" value="ECO:0007669"/>
    <property type="project" value="UniProtKB-UniRule"/>
</dbReference>
<feature type="transmembrane region" description="Helical" evidence="10">
    <location>
        <begin position="63"/>
        <end position="82"/>
    </location>
</feature>
<keyword evidence="5 10" id="KW-0472">Membrane</keyword>
<dbReference type="PANTHER" id="PTHR28259">
    <property type="entry name" value="FLUORIDE EXPORT PROTEIN 1-RELATED"/>
    <property type="match status" value="1"/>
</dbReference>
<comment type="subcellular location">
    <subcellularLocation>
        <location evidence="1 10">Cell membrane</location>
        <topology evidence="1 10">Multi-pass membrane protein</topology>
    </subcellularLocation>
</comment>
<organism evidence="11 12">
    <name type="scientific">Mycolicibacterium neoaurum VKM Ac-1815D</name>
    <dbReference type="NCBI Taxonomy" id="700508"/>
    <lineage>
        <taxon>Bacteria</taxon>
        <taxon>Bacillati</taxon>
        <taxon>Actinomycetota</taxon>
        <taxon>Actinomycetes</taxon>
        <taxon>Mycobacteriales</taxon>
        <taxon>Mycobacteriaceae</taxon>
        <taxon>Mycolicibacterium</taxon>
    </lineage>
</organism>
<dbReference type="AlphaFoldDB" id="V5XBT6"/>
<feature type="transmembrane region" description="Helical" evidence="10">
    <location>
        <begin position="94"/>
        <end position="120"/>
    </location>
</feature>
<comment type="activity regulation">
    <text evidence="10">Na(+) is not transported, but it plays an essential structural role and its presence is essential for fluoride channel function.</text>
</comment>
<keyword evidence="6 10" id="KW-0407">Ion channel</keyword>
<dbReference type="NCBIfam" id="TIGR00494">
    <property type="entry name" value="crcB"/>
    <property type="match status" value="1"/>
</dbReference>
<dbReference type="eggNOG" id="COG0239">
    <property type="taxonomic scope" value="Bacteria"/>
</dbReference>
<evidence type="ECO:0000313" key="12">
    <source>
        <dbReference type="Proteomes" id="UP000018763"/>
    </source>
</evidence>
<keyword evidence="3 10" id="KW-0812">Transmembrane</keyword>
<feature type="binding site" evidence="10">
    <location>
        <position position="76"/>
    </location>
    <ligand>
        <name>Na(+)</name>
        <dbReference type="ChEBI" id="CHEBI:29101"/>
        <note>structural</note>
    </ligand>
</feature>
<sequence length="121" mass="12691">MMVFWVACAGSLGAVSRFVVDGAVRHRRSTEFPWATVLINVTGSLLLGFIVGMVLFHGVPRELQLIVGVGFCGGYTTFSTASVETIRLMQRGKYWAGALNAVGTLLITVAAAAAGMAVAAL</sequence>
<proteinExistence type="inferred from homology"/>
<dbReference type="GeneID" id="43449809"/>
<dbReference type="Pfam" id="PF02537">
    <property type="entry name" value="CRCB"/>
    <property type="match status" value="1"/>
</dbReference>
<dbReference type="GO" id="GO:0005886">
    <property type="term" value="C:plasma membrane"/>
    <property type="evidence" value="ECO:0007669"/>
    <property type="project" value="UniProtKB-SubCell"/>
</dbReference>
<keyword evidence="2 10" id="KW-1003">Cell membrane</keyword>
<evidence type="ECO:0000256" key="9">
    <source>
        <dbReference type="ARBA" id="ARBA00049940"/>
    </source>
</evidence>
<evidence type="ECO:0000256" key="4">
    <source>
        <dbReference type="ARBA" id="ARBA00022989"/>
    </source>
</evidence>
<comment type="similarity">
    <text evidence="7 10">Belongs to the fluoride channel Fluc/FEX (TC 1.A.43) family.</text>
</comment>
<feature type="binding site" evidence="10">
    <location>
        <position position="73"/>
    </location>
    <ligand>
        <name>Na(+)</name>
        <dbReference type="ChEBI" id="CHEBI:29101"/>
        <note>structural</note>
    </ligand>
</feature>
<dbReference type="InterPro" id="IPR003691">
    <property type="entry name" value="FluC"/>
</dbReference>
<dbReference type="PANTHER" id="PTHR28259:SF1">
    <property type="entry name" value="FLUORIDE EXPORT PROTEIN 1-RELATED"/>
    <property type="match status" value="1"/>
</dbReference>
<keyword evidence="4 10" id="KW-1133">Transmembrane helix</keyword>
<evidence type="ECO:0000256" key="6">
    <source>
        <dbReference type="ARBA" id="ARBA00023303"/>
    </source>
</evidence>
<evidence type="ECO:0000256" key="7">
    <source>
        <dbReference type="ARBA" id="ARBA00035120"/>
    </source>
</evidence>
<dbReference type="EMBL" id="CP006936">
    <property type="protein sequence ID" value="AHC24879.1"/>
    <property type="molecule type" value="Genomic_DNA"/>
</dbReference>
<dbReference type="HOGENOM" id="CLU_114342_2_0_11"/>
<comment type="catalytic activity">
    <reaction evidence="8">
        <text>fluoride(in) = fluoride(out)</text>
        <dbReference type="Rhea" id="RHEA:76159"/>
        <dbReference type="ChEBI" id="CHEBI:17051"/>
    </reaction>
    <physiologicalReaction direction="left-to-right" evidence="8">
        <dbReference type="Rhea" id="RHEA:76160"/>
    </physiologicalReaction>
</comment>
<evidence type="ECO:0000256" key="3">
    <source>
        <dbReference type="ARBA" id="ARBA00022692"/>
    </source>
</evidence>
<keyword evidence="10" id="KW-0915">Sodium</keyword>
<dbReference type="HAMAP" id="MF_00454">
    <property type="entry name" value="FluC"/>
    <property type="match status" value="1"/>
</dbReference>
<reference evidence="11 12" key="1">
    <citation type="journal article" date="2014" name="Genome Announc.">
        <title>Complete Genome Sequence of Sterol-Transforming Mycobacterium neoaurum Strain VKM Ac-1815D.</title>
        <authorList>
            <person name="Shtratnikova V.Y."/>
            <person name="Bragin E.Y."/>
            <person name="Dovbnya D.V."/>
            <person name="Pekov Y.A."/>
            <person name="Schelkunov M.I."/>
            <person name="Strizhov N."/>
            <person name="Ivashina T.V."/>
            <person name="Ashapkin V.V."/>
            <person name="Donova M.V."/>
        </authorList>
    </citation>
    <scope>NUCLEOTIDE SEQUENCE [LARGE SCALE GENOMIC DNA]</scope>
    <source>
        <strain evidence="11 12">VKM Ac-1815D</strain>
    </source>
</reference>
<accession>V5XBT6</accession>
<protein>
    <recommendedName>
        <fullName evidence="10">Fluoride-specific ion channel FluC</fullName>
    </recommendedName>
</protein>
<keyword evidence="10" id="KW-0479">Metal-binding</keyword>
<evidence type="ECO:0000256" key="2">
    <source>
        <dbReference type="ARBA" id="ARBA00022475"/>
    </source>
</evidence>
<dbReference type="KEGG" id="mne:D174_09950"/>
<evidence type="ECO:0000256" key="8">
    <source>
        <dbReference type="ARBA" id="ARBA00035585"/>
    </source>
</evidence>
<dbReference type="GO" id="GO:0046872">
    <property type="term" value="F:metal ion binding"/>
    <property type="evidence" value="ECO:0007669"/>
    <property type="project" value="UniProtKB-KW"/>
</dbReference>
<evidence type="ECO:0000313" key="11">
    <source>
        <dbReference type="EMBL" id="AHC24879.1"/>
    </source>
</evidence>
<keyword evidence="10" id="KW-0813">Transport</keyword>
<keyword evidence="10" id="KW-0406">Ion transport</keyword>
<dbReference type="GO" id="GO:0062054">
    <property type="term" value="F:fluoride channel activity"/>
    <property type="evidence" value="ECO:0007669"/>
    <property type="project" value="UniProtKB-UniRule"/>
</dbReference>
<comment type="function">
    <text evidence="9 10">Fluoride-specific ion channel. Important for reducing fluoride concentration in the cell, thus reducing its toxicity.</text>
</comment>
<feature type="transmembrane region" description="Helical" evidence="10">
    <location>
        <begin position="32"/>
        <end position="56"/>
    </location>
</feature>
<dbReference type="RefSeq" id="WP_019514499.1">
    <property type="nucleotide sequence ID" value="NC_023036.2"/>
</dbReference>
<evidence type="ECO:0000256" key="1">
    <source>
        <dbReference type="ARBA" id="ARBA00004651"/>
    </source>
</evidence>